<protein>
    <recommendedName>
        <fullName evidence="2">DUF8211 domain-containing protein</fullName>
    </recommendedName>
</protein>
<accession>A0A2I1GJB2</accession>
<dbReference type="AlphaFoldDB" id="A0A2I1GJB2"/>
<dbReference type="InterPro" id="IPR058524">
    <property type="entry name" value="DUF8211"/>
</dbReference>
<comment type="caution">
    <text evidence="3">The sequence shown here is derived from an EMBL/GenBank/DDBJ whole genome shotgun (WGS) entry which is preliminary data.</text>
</comment>
<feature type="compositionally biased region" description="Polar residues" evidence="1">
    <location>
        <begin position="231"/>
        <end position="251"/>
    </location>
</feature>
<dbReference type="Pfam" id="PF26638">
    <property type="entry name" value="DUF8211"/>
    <property type="match status" value="1"/>
</dbReference>
<dbReference type="VEuPathDB" id="FungiDB:FUN_000296"/>
<evidence type="ECO:0000259" key="2">
    <source>
        <dbReference type="Pfam" id="PF26638"/>
    </source>
</evidence>
<dbReference type="Proteomes" id="UP000234323">
    <property type="component" value="Unassembled WGS sequence"/>
</dbReference>
<evidence type="ECO:0000256" key="1">
    <source>
        <dbReference type="SAM" id="MobiDB-lite"/>
    </source>
</evidence>
<dbReference type="VEuPathDB" id="FungiDB:RhiirA1_455241"/>
<gene>
    <name evidence="3" type="ORF">RhiirA4_461655</name>
</gene>
<feature type="region of interest" description="Disordered" evidence="1">
    <location>
        <begin position="228"/>
        <end position="251"/>
    </location>
</feature>
<name>A0A2I1GJB2_9GLOM</name>
<proteinExistence type="predicted"/>
<dbReference type="VEuPathDB" id="FungiDB:RhiirFUN_017661"/>
<reference evidence="3 4" key="1">
    <citation type="submission" date="2015-10" db="EMBL/GenBank/DDBJ databases">
        <title>Genome analyses suggest a sexual origin of heterokaryosis in a supposedly ancient asexual fungus.</title>
        <authorList>
            <person name="Ropars J."/>
            <person name="Sedzielewska K."/>
            <person name="Noel J."/>
            <person name="Charron P."/>
            <person name="Farinelli L."/>
            <person name="Marton T."/>
            <person name="Kruger M."/>
            <person name="Pelin A."/>
            <person name="Brachmann A."/>
            <person name="Corradi N."/>
        </authorList>
    </citation>
    <scope>NUCLEOTIDE SEQUENCE [LARGE SCALE GENOMIC DNA]</scope>
    <source>
        <strain evidence="3 4">A4</strain>
    </source>
</reference>
<sequence>MSNQRYACAAHYKQLDIYDFNKSTNTVSTKSNLSTKTKNSKAHHANLLFEAWRAKRGKVMFSRRLGISYTSCYRAANDTDTIDRSRRIMYFKRLEDFEITLSKNPKTARKQETRFQRACRRVFSVKENAFPLGVTSNMLTFREKLKLAKKHRFLFRNHLPLNKPIKHLRYRKLPLFPIAEHYNYNTPAFTFSPPPNSSKSDSPPIIREKITGIPDDLLPLQLKQAHDRNEQGQIKQPKNKKTTFYSPSTVTNPPLSTAKSKFLVTPDELLLFVPDGPLFNSVGQIISPGTSAFLNKLRDRKRAHEKGITKNQPLPDVNTFHKEISTLVERLKELDDETIDTGSTSTNQPKLSLRKALIAKMYKNFDLPYSSVIDSNQPRHHPALSFTPNGLNHTRIGLPPSKKRTFSCLEDDYASAT</sequence>
<keyword evidence="4" id="KW-1185">Reference proteome</keyword>
<organism evidence="3 4">
    <name type="scientific">Rhizophagus irregularis</name>
    <dbReference type="NCBI Taxonomy" id="588596"/>
    <lineage>
        <taxon>Eukaryota</taxon>
        <taxon>Fungi</taxon>
        <taxon>Fungi incertae sedis</taxon>
        <taxon>Mucoromycota</taxon>
        <taxon>Glomeromycotina</taxon>
        <taxon>Glomeromycetes</taxon>
        <taxon>Glomerales</taxon>
        <taxon>Glomeraceae</taxon>
        <taxon>Rhizophagus</taxon>
    </lineage>
</organism>
<evidence type="ECO:0000313" key="3">
    <source>
        <dbReference type="EMBL" id="PKY46713.1"/>
    </source>
</evidence>
<evidence type="ECO:0000313" key="4">
    <source>
        <dbReference type="Proteomes" id="UP000234323"/>
    </source>
</evidence>
<dbReference type="EMBL" id="LLXI01000475">
    <property type="protein sequence ID" value="PKY46713.1"/>
    <property type="molecule type" value="Genomic_DNA"/>
</dbReference>
<feature type="domain" description="DUF8211" evidence="2">
    <location>
        <begin position="44"/>
        <end position="185"/>
    </location>
</feature>